<keyword evidence="3" id="KW-1185">Reference proteome</keyword>
<comment type="caution">
    <text evidence="2">The sequence shown here is derived from an EMBL/GenBank/DDBJ whole genome shotgun (WGS) entry which is preliminary data.</text>
</comment>
<reference evidence="2 3" key="1">
    <citation type="journal article" date="2013" name="Int. J. Syst. Evol. Microbiol.">
        <title>Comamonas guangdongensis sp. nov., isolated from subterranean forest sediment, and emended description of the genus Comamonas.</title>
        <authorList>
            <person name="Zhang J."/>
            <person name="Wang Y."/>
            <person name="Zhou S."/>
            <person name="Wu C."/>
            <person name="He J."/>
            <person name="Li F."/>
        </authorList>
    </citation>
    <scope>NUCLEOTIDE SEQUENCE [LARGE SCALE GENOMIC DNA]</scope>
    <source>
        <strain evidence="2 3">CCTCC AB2011133</strain>
    </source>
</reference>
<dbReference type="EMBL" id="JBFYGN010000007">
    <property type="protein sequence ID" value="MEX8192794.1"/>
    <property type="molecule type" value="Genomic_DNA"/>
</dbReference>
<organism evidence="2 3">
    <name type="scientific">Comamonas guangdongensis</name>
    <dbReference type="NCBI Taxonomy" id="510515"/>
    <lineage>
        <taxon>Bacteria</taxon>
        <taxon>Pseudomonadati</taxon>
        <taxon>Pseudomonadota</taxon>
        <taxon>Betaproteobacteria</taxon>
        <taxon>Burkholderiales</taxon>
        <taxon>Comamonadaceae</taxon>
        <taxon>Comamonas</taxon>
    </lineage>
</organism>
<sequence length="387" mass="38867">MSTPIPSTTALPAGLGNVPDPAQPATAAVGTVPPAAAVPAAAPAPAAMPPATSIQWSAQALQELRLQAFEQLIAQLALQVQAQAPGQPLAPAWPAQGVSAPLQQWLQTLLLQVAVQGQPLQMLAAQPGSAALIQALAQAQAQGSQPGNAQASALRTAAALSPTLAAALQAAATPAAASSATASAAPAMPPLQNWWVQQGTVLTPQGERGFTLTLQVPVAWAQSMGGAAPAGGSPQAAAPALRLPWPDSTPLPASGPVALVLQPQGNPAAARTSALLWLEFQSAPVGAAHVDSATTVAPGSAGLPLFAPAPALAQEVQQLLQNKSDPWLLMAAAQAANALPLQRRGGEHRSHLCATEGCQYQGLAPCAQPFCSEMNRIWAATGVARSG</sequence>
<evidence type="ECO:0000313" key="3">
    <source>
        <dbReference type="Proteomes" id="UP001561046"/>
    </source>
</evidence>
<evidence type="ECO:0000256" key="1">
    <source>
        <dbReference type="SAM" id="MobiDB-lite"/>
    </source>
</evidence>
<dbReference type="RefSeq" id="WP_369337994.1">
    <property type="nucleotide sequence ID" value="NZ_JBFYGN010000007.1"/>
</dbReference>
<feature type="region of interest" description="Disordered" evidence="1">
    <location>
        <begin position="1"/>
        <end position="27"/>
    </location>
</feature>
<protein>
    <submittedName>
        <fullName evidence="2">Fe-S oxidoreductase</fullName>
    </submittedName>
</protein>
<feature type="compositionally biased region" description="Polar residues" evidence="1">
    <location>
        <begin position="1"/>
        <end position="10"/>
    </location>
</feature>
<dbReference type="Proteomes" id="UP001561046">
    <property type="component" value="Unassembled WGS sequence"/>
</dbReference>
<proteinExistence type="predicted"/>
<evidence type="ECO:0000313" key="2">
    <source>
        <dbReference type="EMBL" id="MEX8192794.1"/>
    </source>
</evidence>
<gene>
    <name evidence="2" type="ORF">AB6724_08060</name>
</gene>
<accession>A0ABV3ZT73</accession>
<name>A0ABV3ZT73_9BURK</name>